<dbReference type="Proteomes" id="UP001060085">
    <property type="component" value="Linkage Group LG05"/>
</dbReference>
<evidence type="ECO:0000313" key="1">
    <source>
        <dbReference type="EMBL" id="KAI5664973.1"/>
    </source>
</evidence>
<gene>
    <name evidence="1" type="ORF">M9H77_24296</name>
</gene>
<dbReference type="EMBL" id="CM044705">
    <property type="protein sequence ID" value="KAI5664973.1"/>
    <property type="molecule type" value="Genomic_DNA"/>
</dbReference>
<name>A0ACC0AZT1_CATRO</name>
<protein>
    <submittedName>
        <fullName evidence="1">Uncharacterized protein</fullName>
    </submittedName>
</protein>
<evidence type="ECO:0000313" key="2">
    <source>
        <dbReference type="Proteomes" id="UP001060085"/>
    </source>
</evidence>
<keyword evidence="2" id="KW-1185">Reference proteome</keyword>
<sequence>MHRQSSSERMPLSDVYVPSCIKDIVKYIINDHKALEQDFKESRTLMKFVEENVKMLNLHQAILGAEIRELQARLCYDYSHDQECLYEKELVMEQIGQKDGSAAAAITRILQTLPLVPSEENNELRDNIIGVVAFLGISQTKDLSRVLANYLGADQMLNIVCKSNAFASNLVEYRPDGRVDIYSGLYAMASYFGIPINQNFDFICIDNLRVYSGEYCNDYLRKLALPNPTLPNGTHPPGFLGYAVNMIDPGIGYCHWRTRFGYGLRETLFYHLFGQLQVYDTMEHMNKASPCITQSAVSLDGGIIRNRMFVVGCREADIKFPVICSETRRHFSQYSANIMKEVDRKKQEIREIAAQLKEEEEELIKVMKKRKRKLH</sequence>
<accession>A0ACC0AZT1</accession>
<comment type="caution">
    <text evidence="1">The sequence shown here is derived from an EMBL/GenBank/DDBJ whole genome shotgun (WGS) entry which is preliminary data.</text>
</comment>
<reference evidence="2" key="1">
    <citation type="journal article" date="2023" name="Nat. Plants">
        <title>Single-cell RNA sequencing provides a high-resolution roadmap for understanding the multicellular compartmentation of specialized metabolism.</title>
        <authorList>
            <person name="Sun S."/>
            <person name="Shen X."/>
            <person name="Li Y."/>
            <person name="Li Y."/>
            <person name="Wang S."/>
            <person name="Li R."/>
            <person name="Zhang H."/>
            <person name="Shen G."/>
            <person name="Guo B."/>
            <person name="Wei J."/>
            <person name="Xu J."/>
            <person name="St-Pierre B."/>
            <person name="Chen S."/>
            <person name="Sun C."/>
        </authorList>
    </citation>
    <scope>NUCLEOTIDE SEQUENCE [LARGE SCALE GENOMIC DNA]</scope>
</reference>
<proteinExistence type="predicted"/>
<organism evidence="1 2">
    <name type="scientific">Catharanthus roseus</name>
    <name type="common">Madagascar periwinkle</name>
    <name type="synonym">Vinca rosea</name>
    <dbReference type="NCBI Taxonomy" id="4058"/>
    <lineage>
        <taxon>Eukaryota</taxon>
        <taxon>Viridiplantae</taxon>
        <taxon>Streptophyta</taxon>
        <taxon>Embryophyta</taxon>
        <taxon>Tracheophyta</taxon>
        <taxon>Spermatophyta</taxon>
        <taxon>Magnoliopsida</taxon>
        <taxon>eudicotyledons</taxon>
        <taxon>Gunneridae</taxon>
        <taxon>Pentapetalae</taxon>
        <taxon>asterids</taxon>
        <taxon>lamiids</taxon>
        <taxon>Gentianales</taxon>
        <taxon>Apocynaceae</taxon>
        <taxon>Rauvolfioideae</taxon>
        <taxon>Vinceae</taxon>
        <taxon>Catharanthinae</taxon>
        <taxon>Catharanthus</taxon>
    </lineage>
</organism>